<dbReference type="PROSITE" id="PS00138">
    <property type="entry name" value="SUBTILASE_SER"/>
    <property type="match status" value="1"/>
</dbReference>
<dbReference type="InterPro" id="IPR023828">
    <property type="entry name" value="Peptidase_S8_Ser-AS"/>
</dbReference>
<accession>A0ABW7BU36</accession>
<dbReference type="Pfam" id="PF00082">
    <property type="entry name" value="Peptidase_S8"/>
    <property type="match status" value="1"/>
</dbReference>
<protein>
    <submittedName>
        <fullName evidence="10">S8 family serine peptidase</fullName>
    </submittedName>
</protein>
<keyword evidence="3 5" id="KW-0378">Hydrolase</keyword>
<dbReference type="Gene3D" id="3.40.50.200">
    <property type="entry name" value="Peptidase S8/S53 domain"/>
    <property type="match status" value="1"/>
</dbReference>
<keyword evidence="4 5" id="KW-0720">Serine protease</keyword>
<comment type="similarity">
    <text evidence="1 5 6">Belongs to the peptidase S8 family.</text>
</comment>
<gene>
    <name evidence="10" type="ORF">ACGFYS_17840</name>
</gene>
<dbReference type="PROSITE" id="PS00137">
    <property type="entry name" value="SUBTILASE_HIS"/>
    <property type="match status" value="1"/>
</dbReference>
<dbReference type="InterPro" id="IPR000601">
    <property type="entry name" value="PKD_dom"/>
</dbReference>
<feature type="region of interest" description="Disordered" evidence="7">
    <location>
        <begin position="31"/>
        <end position="50"/>
    </location>
</feature>
<dbReference type="PRINTS" id="PR00723">
    <property type="entry name" value="SUBTILISIN"/>
</dbReference>
<evidence type="ECO:0000256" key="5">
    <source>
        <dbReference type="PROSITE-ProRule" id="PRU01240"/>
    </source>
</evidence>
<keyword evidence="8" id="KW-0732">Signal</keyword>
<dbReference type="InterPro" id="IPR022398">
    <property type="entry name" value="Peptidase_S8_His-AS"/>
</dbReference>
<dbReference type="PROSITE" id="PS00136">
    <property type="entry name" value="SUBTILASE_ASP"/>
    <property type="match status" value="1"/>
</dbReference>
<evidence type="ECO:0000313" key="11">
    <source>
        <dbReference type="Proteomes" id="UP001604282"/>
    </source>
</evidence>
<dbReference type="Pfam" id="PF05922">
    <property type="entry name" value="Inhibitor_I9"/>
    <property type="match status" value="1"/>
</dbReference>
<feature type="chain" id="PRO_5045498723" evidence="8">
    <location>
        <begin position="32"/>
        <end position="602"/>
    </location>
</feature>
<dbReference type="InterPro" id="IPR010259">
    <property type="entry name" value="S8pro/Inhibitor_I9"/>
</dbReference>
<dbReference type="Gene3D" id="2.60.40.10">
    <property type="entry name" value="Immunoglobulins"/>
    <property type="match status" value="2"/>
</dbReference>
<evidence type="ECO:0000256" key="3">
    <source>
        <dbReference type="ARBA" id="ARBA00022801"/>
    </source>
</evidence>
<dbReference type="Gene3D" id="3.30.70.80">
    <property type="entry name" value="Peptidase S8 propeptide/proteinase inhibitor I9"/>
    <property type="match status" value="1"/>
</dbReference>
<dbReference type="SUPFAM" id="SSF52743">
    <property type="entry name" value="Subtilisin-like"/>
    <property type="match status" value="1"/>
</dbReference>
<name>A0ABW7BU36_9ACTN</name>
<feature type="active site" description="Charge relay system" evidence="5">
    <location>
        <position position="358"/>
    </location>
</feature>
<dbReference type="InterPro" id="IPR037045">
    <property type="entry name" value="S8pro/Inhibitor_I9_sf"/>
</dbReference>
<feature type="domain" description="PKD" evidence="9">
    <location>
        <begin position="526"/>
        <end position="561"/>
    </location>
</feature>
<organism evidence="10 11">
    <name type="scientific">Streptomyces omiyaensis</name>
    <dbReference type="NCBI Taxonomy" id="68247"/>
    <lineage>
        <taxon>Bacteria</taxon>
        <taxon>Bacillati</taxon>
        <taxon>Actinomycetota</taxon>
        <taxon>Actinomycetes</taxon>
        <taxon>Kitasatosporales</taxon>
        <taxon>Streptomycetaceae</taxon>
        <taxon>Streptomyces</taxon>
    </lineage>
</organism>
<feature type="signal peptide" evidence="8">
    <location>
        <begin position="1"/>
        <end position="31"/>
    </location>
</feature>
<evidence type="ECO:0000256" key="1">
    <source>
        <dbReference type="ARBA" id="ARBA00011073"/>
    </source>
</evidence>
<proteinExistence type="inferred from homology"/>
<dbReference type="Proteomes" id="UP001604282">
    <property type="component" value="Unassembled WGS sequence"/>
</dbReference>
<sequence length="602" mass="59945">MRSASRRLSALCSAAAAASLLVVAASVPASAGTASASPAPSTGQVRGADSPRALPGRYVVALEGRATAGTATAARAAAHARVADEASALTGRGGGTVRSVFSSALRGFSLTATPEEAARIAAQPGVRYVQADLVAQAVGTQPNPPSWGLDRVDGAKDGSYTYPGDGSGVTAYILDTGLYRQHASFEGRAASGYDFIDNDADSADCHGHGTHVAGTVASKEYGVAKKAALVGVRVLNCQGSGSTSQIVAGLDWVARNAKKPAIANMSLGGGADQALDDGVQGVIDSGVAVAVAAGNDAKDACGTSPARLPAAITLGSTDSNDGRSGFSNYGRCLDLFAPGGSILSTRNGGGTATMSGTSMATPHVAGAAAIHLSAHPDATPQQVRDALVRGARSGVVGNPGSGSPNLLLDVSSLGAPAEPGKPTASFTARCSVSTPSCSFDGSASSDPDGTVVSYAWDFGDGRTGEGAAPTHTYAKGGTYTVKLTVTDDDGSTGSTTEQVTAGTAEPPAGSAPTASFGVSCWQADCTFDGSASTDPDDDIASYRWAFGDTTSATGVTAAHRYPAGQRSYTAQLTVTDRGGRTGTATKRIDCYAFGTGALCFAS</sequence>
<dbReference type="InterPro" id="IPR000209">
    <property type="entry name" value="Peptidase_S8/S53_dom"/>
</dbReference>
<evidence type="ECO:0000256" key="2">
    <source>
        <dbReference type="ARBA" id="ARBA00022670"/>
    </source>
</evidence>
<dbReference type="InterPro" id="IPR036852">
    <property type="entry name" value="Peptidase_S8/S53_dom_sf"/>
</dbReference>
<dbReference type="SMART" id="SM00089">
    <property type="entry name" value="PKD"/>
    <property type="match status" value="2"/>
</dbReference>
<dbReference type="InterPro" id="IPR035986">
    <property type="entry name" value="PKD_dom_sf"/>
</dbReference>
<feature type="active site" description="Charge relay system" evidence="5">
    <location>
        <position position="208"/>
    </location>
</feature>
<feature type="compositionally biased region" description="Low complexity" evidence="7">
    <location>
        <begin position="31"/>
        <end position="41"/>
    </location>
</feature>
<dbReference type="CDD" id="cd04077">
    <property type="entry name" value="Peptidases_S8_PCSK9_ProteinaseK_like"/>
    <property type="match status" value="1"/>
</dbReference>
<dbReference type="CDD" id="cd00146">
    <property type="entry name" value="PKD"/>
    <property type="match status" value="2"/>
</dbReference>
<dbReference type="PROSITE" id="PS51892">
    <property type="entry name" value="SUBTILASE"/>
    <property type="match status" value="1"/>
</dbReference>
<dbReference type="SUPFAM" id="SSF49299">
    <property type="entry name" value="PKD domain"/>
    <property type="match status" value="2"/>
</dbReference>
<dbReference type="InterPro" id="IPR023827">
    <property type="entry name" value="Peptidase_S8_Asp-AS"/>
</dbReference>
<dbReference type="RefSeq" id="WP_189851398.1">
    <property type="nucleotide sequence ID" value="NZ_BMVV01000016.1"/>
</dbReference>
<feature type="active site" description="Charge relay system" evidence="5">
    <location>
        <position position="175"/>
    </location>
</feature>
<reference evidence="10 11" key="1">
    <citation type="submission" date="2024-10" db="EMBL/GenBank/DDBJ databases">
        <title>The Natural Products Discovery Center: Release of the First 8490 Sequenced Strains for Exploring Actinobacteria Biosynthetic Diversity.</title>
        <authorList>
            <person name="Kalkreuter E."/>
            <person name="Kautsar S.A."/>
            <person name="Yang D."/>
            <person name="Bader C.D."/>
            <person name="Teijaro C.N."/>
            <person name="Fluegel L."/>
            <person name="Davis C.M."/>
            <person name="Simpson J.R."/>
            <person name="Lauterbach L."/>
            <person name="Steele A.D."/>
            <person name="Gui C."/>
            <person name="Meng S."/>
            <person name="Li G."/>
            <person name="Viehrig K."/>
            <person name="Ye F."/>
            <person name="Su P."/>
            <person name="Kiefer A.F."/>
            <person name="Nichols A."/>
            <person name="Cepeda A.J."/>
            <person name="Yan W."/>
            <person name="Fan B."/>
            <person name="Jiang Y."/>
            <person name="Adhikari A."/>
            <person name="Zheng C.-J."/>
            <person name="Schuster L."/>
            <person name="Cowan T.M."/>
            <person name="Smanski M.J."/>
            <person name="Chevrette M.G."/>
            <person name="De Carvalho L.P.S."/>
            <person name="Shen B."/>
        </authorList>
    </citation>
    <scope>NUCLEOTIDE SEQUENCE [LARGE SCALE GENOMIC DNA]</scope>
    <source>
        <strain evidence="10 11">NPDC048229</strain>
    </source>
</reference>
<dbReference type="InterPro" id="IPR050131">
    <property type="entry name" value="Peptidase_S8_subtilisin-like"/>
</dbReference>
<feature type="region of interest" description="Disordered" evidence="7">
    <location>
        <begin position="486"/>
        <end position="509"/>
    </location>
</feature>
<evidence type="ECO:0000259" key="9">
    <source>
        <dbReference type="PROSITE" id="PS50093"/>
    </source>
</evidence>
<evidence type="ECO:0000313" key="10">
    <source>
        <dbReference type="EMBL" id="MFG3190792.1"/>
    </source>
</evidence>
<dbReference type="PANTHER" id="PTHR43806:SF11">
    <property type="entry name" value="CEREVISIN-RELATED"/>
    <property type="match status" value="1"/>
</dbReference>
<evidence type="ECO:0000256" key="8">
    <source>
        <dbReference type="SAM" id="SignalP"/>
    </source>
</evidence>
<dbReference type="InterPro" id="IPR034193">
    <property type="entry name" value="PCSK9_ProteinaseK-like"/>
</dbReference>
<evidence type="ECO:0000256" key="4">
    <source>
        <dbReference type="ARBA" id="ARBA00022825"/>
    </source>
</evidence>
<evidence type="ECO:0000256" key="7">
    <source>
        <dbReference type="SAM" id="MobiDB-lite"/>
    </source>
</evidence>
<comment type="caution">
    <text evidence="10">The sequence shown here is derived from an EMBL/GenBank/DDBJ whole genome shotgun (WGS) entry which is preliminary data.</text>
</comment>
<dbReference type="InterPro" id="IPR013783">
    <property type="entry name" value="Ig-like_fold"/>
</dbReference>
<keyword evidence="11" id="KW-1185">Reference proteome</keyword>
<dbReference type="InterPro" id="IPR022409">
    <property type="entry name" value="PKD/Chitinase_dom"/>
</dbReference>
<dbReference type="SUPFAM" id="SSF54897">
    <property type="entry name" value="Protease propeptides/inhibitors"/>
    <property type="match status" value="1"/>
</dbReference>
<dbReference type="Pfam" id="PF18911">
    <property type="entry name" value="PKD_4"/>
    <property type="match status" value="2"/>
</dbReference>
<dbReference type="InterPro" id="IPR015500">
    <property type="entry name" value="Peptidase_S8_subtilisin-rel"/>
</dbReference>
<dbReference type="EMBL" id="JBICZW010000010">
    <property type="protein sequence ID" value="MFG3190792.1"/>
    <property type="molecule type" value="Genomic_DNA"/>
</dbReference>
<dbReference type="PANTHER" id="PTHR43806">
    <property type="entry name" value="PEPTIDASE S8"/>
    <property type="match status" value="1"/>
</dbReference>
<dbReference type="PROSITE" id="PS50093">
    <property type="entry name" value="PKD"/>
    <property type="match status" value="2"/>
</dbReference>
<feature type="domain" description="PKD" evidence="9">
    <location>
        <begin position="436"/>
        <end position="500"/>
    </location>
</feature>
<keyword evidence="2 5" id="KW-0645">Protease</keyword>
<evidence type="ECO:0000256" key="6">
    <source>
        <dbReference type="RuleBase" id="RU003355"/>
    </source>
</evidence>